<accession>A0A9D3Y571</accession>
<dbReference type="InterPro" id="IPR003599">
    <property type="entry name" value="Ig_sub"/>
</dbReference>
<reference evidence="2" key="2">
    <citation type="submission" date="2020-11" db="EMBL/GenBank/DDBJ databases">
        <authorList>
            <person name="McCartney M.A."/>
            <person name="Auch B."/>
            <person name="Kono T."/>
            <person name="Mallez S."/>
            <person name="Becker A."/>
            <person name="Gohl D.M."/>
            <person name="Silverstein K.A.T."/>
            <person name="Koren S."/>
            <person name="Bechman K.B."/>
            <person name="Herman A."/>
            <person name="Abrahante J.E."/>
            <person name="Garbe J."/>
        </authorList>
    </citation>
    <scope>NUCLEOTIDE SEQUENCE</scope>
    <source>
        <strain evidence="2">Duluth1</strain>
        <tissue evidence="2">Whole animal</tissue>
    </source>
</reference>
<keyword evidence="3" id="KW-1185">Reference proteome</keyword>
<sequence length="85" mass="9702">MEAHEGDTVTLRCNATRTIDIIQFVWEMPIKDYRIGQNITINDLTKADSGQYTCLTQHPSGSKRPVNVICLNVYGKIIFANKMHY</sequence>
<evidence type="ECO:0000313" key="2">
    <source>
        <dbReference type="EMBL" id="KAH3692096.1"/>
    </source>
</evidence>
<proteinExistence type="predicted"/>
<comment type="caution">
    <text evidence="2">The sequence shown here is derived from an EMBL/GenBank/DDBJ whole genome shotgun (WGS) entry which is preliminary data.</text>
</comment>
<feature type="domain" description="Ig-like" evidence="1">
    <location>
        <begin position="1"/>
        <end position="67"/>
    </location>
</feature>
<dbReference type="SMART" id="SM00409">
    <property type="entry name" value="IG"/>
    <property type="match status" value="1"/>
</dbReference>
<dbReference type="InterPro" id="IPR003598">
    <property type="entry name" value="Ig_sub2"/>
</dbReference>
<dbReference type="Proteomes" id="UP000828390">
    <property type="component" value="Unassembled WGS sequence"/>
</dbReference>
<gene>
    <name evidence="2" type="ORF">DPMN_193907</name>
</gene>
<dbReference type="Pfam" id="PF00047">
    <property type="entry name" value="ig"/>
    <property type="match status" value="1"/>
</dbReference>
<dbReference type="InterPro" id="IPR013783">
    <property type="entry name" value="Ig-like_fold"/>
</dbReference>
<protein>
    <recommendedName>
        <fullName evidence="1">Ig-like domain-containing protein</fullName>
    </recommendedName>
</protein>
<dbReference type="SMART" id="SM00408">
    <property type="entry name" value="IGc2"/>
    <property type="match status" value="1"/>
</dbReference>
<dbReference type="Gene3D" id="2.60.40.10">
    <property type="entry name" value="Immunoglobulins"/>
    <property type="match status" value="1"/>
</dbReference>
<dbReference type="InterPro" id="IPR036179">
    <property type="entry name" value="Ig-like_dom_sf"/>
</dbReference>
<dbReference type="InterPro" id="IPR007110">
    <property type="entry name" value="Ig-like_dom"/>
</dbReference>
<dbReference type="InterPro" id="IPR013151">
    <property type="entry name" value="Immunoglobulin_dom"/>
</dbReference>
<dbReference type="PROSITE" id="PS50835">
    <property type="entry name" value="IG_LIKE"/>
    <property type="match status" value="1"/>
</dbReference>
<organism evidence="2 3">
    <name type="scientific">Dreissena polymorpha</name>
    <name type="common">Zebra mussel</name>
    <name type="synonym">Mytilus polymorpha</name>
    <dbReference type="NCBI Taxonomy" id="45954"/>
    <lineage>
        <taxon>Eukaryota</taxon>
        <taxon>Metazoa</taxon>
        <taxon>Spiralia</taxon>
        <taxon>Lophotrochozoa</taxon>
        <taxon>Mollusca</taxon>
        <taxon>Bivalvia</taxon>
        <taxon>Autobranchia</taxon>
        <taxon>Heteroconchia</taxon>
        <taxon>Euheterodonta</taxon>
        <taxon>Imparidentia</taxon>
        <taxon>Neoheterodontei</taxon>
        <taxon>Myida</taxon>
        <taxon>Dreissenoidea</taxon>
        <taxon>Dreissenidae</taxon>
        <taxon>Dreissena</taxon>
    </lineage>
</organism>
<reference evidence="2" key="1">
    <citation type="journal article" date="2019" name="bioRxiv">
        <title>The Genome of the Zebra Mussel, Dreissena polymorpha: A Resource for Invasive Species Research.</title>
        <authorList>
            <person name="McCartney M.A."/>
            <person name="Auch B."/>
            <person name="Kono T."/>
            <person name="Mallez S."/>
            <person name="Zhang Y."/>
            <person name="Obille A."/>
            <person name="Becker A."/>
            <person name="Abrahante J.E."/>
            <person name="Garbe J."/>
            <person name="Badalamenti J.P."/>
            <person name="Herman A."/>
            <person name="Mangelson H."/>
            <person name="Liachko I."/>
            <person name="Sullivan S."/>
            <person name="Sone E.D."/>
            <person name="Koren S."/>
            <person name="Silverstein K.A.T."/>
            <person name="Beckman K.B."/>
            <person name="Gohl D.M."/>
        </authorList>
    </citation>
    <scope>NUCLEOTIDE SEQUENCE</scope>
    <source>
        <strain evidence="2">Duluth1</strain>
        <tissue evidence="2">Whole animal</tissue>
    </source>
</reference>
<dbReference type="EMBL" id="JAIWYP010000025">
    <property type="protein sequence ID" value="KAH3692096.1"/>
    <property type="molecule type" value="Genomic_DNA"/>
</dbReference>
<dbReference type="AlphaFoldDB" id="A0A9D3Y571"/>
<evidence type="ECO:0000313" key="3">
    <source>
        <dbReference type="Proteomes" id="UP000828390"/>
    </source>
</evidence>
<evidence type="ECO:0000259" key="1">
    <source>
        <dbReference type="PROSITE" id="PS50835"/>
    </source>
</evidence>
<name>A0A9D3Y571_DREPO</name>
<dbReference type="SUPFAM" id="SSF48726">
    <property type="entry name" value="Immunoglobulin"/>
    <property type="match status" value="1"/>
</dbReference>